<feature type="chain" id="PRO_5038140691" evidence="2">
    <location>
        <begin position="24"/>
        <end position="325"/>
    </location>
</feature>
<proteinExistence type="inferred from homology"/>
<dbReference type="InterPro" id="IPR042100">
    <property type="entry name" value="Bug_dom1"/>
</dbReference>
<dbReference type="Gene3D" id="3.40.190.150">
    <property type="entry name" value="Bordetella uptake gene, domain 1"/>
    <property type="match status" value="1"/>
</dbReference>
<reference evidence="3" key="1">
    <citation type="submission" date="2021-03" db="EMBL/GenBank/DDBJ databases">
        <authorList>
            <person name="So Y."/>
        </authorList>
    </citation>
    <scope>NUCLEOTIDE SEQUENCE</scope>
    <source>
        <strain evidence="3">SG15</strain>
    </source>
</reference>
<accession>A0A940N0J3</accession>
<comment type="caution">
    <text evidence="3">The sequence shown here is derived from an EMBL/GenBank/DDBJ whole genome shotgun (WGS) entry which is preliminary data.</text>
</comment>
<dbReference type="EMBL" id="JAGIZA010000011">
    <property type="protein sequence ID" value="MBP0494552.1"/>
    <property type="molecule type" value="Genomic_DNA"/>
</dbReference>
<name>A0A940N0J3_9PROT</name>
<dbReference type="PANTHER" id="PTHR42928:SF5">
    <property type="entry name" value="BLR1237 PROTEIN"/>
    <property type="match status" value="1"/>
</dbReference>
<dbReference type="Gene3D" id="3.40.190.10">
    <property type="entry name" value="Periplasmic binding protein-like II"/>
    <property type="match status" value="1"/>
</dbReference>
<feature type="signal peptide" evidence="2">
    <location>
        <begin position="1"/>
        <end position="23"/>
    </location>
</feature>
<dbReference type="AlphaFoldDB" id="A0A940N0J3"/>
<dbReference type="PANTHER" id="PTHR42928">
    <property type="entry name" value="TRICARBOXYLATE-BINDING PROTEIN"/>
    <property type="match status" value="1"/>
</dbReference>
<comment type="similarity">
    <text evidence="1">Belongs to the UPF0065 (bug) family.</text>
</comment>
<organism evidence="3 4">
    <name type="scientific">Roseomonas indoligenes</name>
    <dbReference type="NCBI Taxonomy" id="2820811"/>
    <lineage>
        <taxon>Bacteria</taxon>
        <taxon>Pseudomonadati</taxon>
        <taxon>Pseudomonadota</taxon>
        <taxon>Alphaproteobacteria</taxon>
        <taxon>Acetobacterales</taxon>
        <taxon>Roseomonadaceae</taxon>
        <taxon>Roseomonas</taxon>
    </lineage>
</organism>
<dbReference type="CDD" id="cd07012">
    <property type="entry name" value="PBP2_Bug_TTT"/>
    <property type="match status" value="1"/>
</dbReference>
<evidence type="ECO:0000256" key="1">
    <source>
        <dbReference type="ARBA" id="ARBA00006987"/>
    </source>
</evidence>
<gene>
    <name evidence="3" type="ORF">J5Y10_17345</name>
</gene>
<evidence type="ECO:0000313" key="4">
    <source>
        <dbReference type="Proteomes" id="UP000677537"/>
    </source>
</evidence>
<dbReference type="Pfam" id="PF03401">
    <property type="entry name" value="TctC"/>
    <property type="match status" value="1"/>
</dbReference>
<dbReference type="Proteomes" id="UP000677537">
    <property type="component" value="Unassembled WGS sequence"/>
</dbReference>
<dbReference type="InterPro" id="IPR005064">
    <property type="entry name" value="BUG"/>
</dbReference>
<keyword evidence="4" id="KW-1185">Reference proteome</keyword>
<evidence type="ECO:0000256" key="2">
    <source>
        <dbReference type="SAM" id="SignalP"/>
    </source>
</evidence>
<dbReference type="SUPFAM" id="SSF53850">
    <property type="entry name" value="Periplasmic binding protein-like II"/>
    <property type="match status" value="1"/>
</dbReference>
<keyword evidence="2" id="KW-0732">Signal</keyword>
<dbReference type="PIRSF" id="PIRSF017082">
    <property type="entry name" value="YflP"/>
    <property type="match status" value="1"/>
</dbReference>
<evidence type="ECO:0000313" key="3">
    <source>
        <dbReference type="EMBL" id="MBP0494552.1"/>
    </source>
</evidence>
<protein>
    <submittedName>
        <fullName evidence="3">Tripartite tricarboxylate transporter substrate binding protein</fullName>
    </submittedName>
</protein>
<sequence length="325" mass="34765">MAWLVKCALGAACAFFLSAGAMAQEAWPARPIRMIVAYPAGGVIDLLTRVLSERLRDRLGQPVVVENRPGGNGVIGMQELVRSAPDGYSFTLGGLGGQVLPPLVNRNFPFDVVHDLTPVAKVAEFVNSLVVSNELPARNVQEFIALAKSRPGRMDFGSTGVGASNHLTAVLFMMTTGTRFEHVPYRGSAASLTDLRAGRIQMVFDNLPSALPAIQSGGVRILAVTSRNRIPQLPEVPTMIESGVPDFVVTSWASVFGPRGLPDAIRDRMAAALLAVVAEPETQARLRGMGLEPAGAGPAEFAAFFHAELARWKNVVDSNNIRVEE</sequence>
<dbReference type="RefSeq" id="WP_209375304.1">
    <property type="nucleotide sequence ID" value="NZ_JAGIZA010000011.1"/>
</dbReference>